<reference evidence="7" key="1">
    <citation type="submission" date="2023-10" db="EMBL/GenBank/DDBJ databases">
        <authorList>
            <person name="Chen Y."/>
            <person name="Shah S."/>
            <person name="Dougan E. K."/>
            <person name="Thang M."/>
            <person name="Chan C."/>
        </authorList>
    </citation>
    <scope>NUCLEOTIDE SEQUENCE [LARGE SCALE GENOMIC DNA]</scope>
</reference>
<evidence type="ECO:0000256" key="5">
    <source>
        <dbReference type="SAM" id="Phobius"/>
    </source>
</evidence>
<keyword evidence="3 5" id="KW-1133">Transmembrane helix</keyword>
<dbReference type="PANTHER" id="PTHR45689:SF5">
    <property type="entry name" value="I[[H]] CHANNEL, ISOFORM E"/>
    <property type="match status" value="1"/>
</dbReference>
<evidence type="ECO:0000256" key="1">
    <source>
        <dbReference type="ARBA" id="ARBA00004141"/>
    </source>
</evidence>
<evidence type="ECO:0000256" key="2">
    <source>
        <dbReference type="ARBA" id="ARBA00022692"/>
    </source>
</evidence>
<feature type="transmembrane region" description="Helical" evidence="5">
    <location>
        <begin position="232"/>
        <end position="257"/>
    </location>
</feature>
<dbReference type="InterPro" id="IPR005821">
    <property type="entry name" value="Ion_trans_dom"/>
</dbReference>
<evidence type="ECO:0000313" key="7">
    <source>
        <dbReference type="EMBL" id="CAK0858855.1"/>
    </source>
</evidence>
<dbReference type="SUPFAM" id="SSF81324">
    <property type="entry name" value="Voltage-gated potassium channels"/>
    <property type="match status" value="1"/>
</dbReference>
<name>A0ABN9UKZ7_9DINO</name>
<dbReference type="EMBL" id="CAUYUJ010015846">
    <property type="protein sequence ID" value="CAK0858855.1"/>
    <property type="molecule type" value="Genomic_DNA"/>
</dbReference>
<dbReference type="Pfam" id="PF00520">
    <property type="entry name" value="Ion_trans"/>
    <property type="match status" value="1"/>
</dbReference>
<dbReference type="Proteomes" id="UP001189429">
    <property type="component" value="Unassembled WGS sequence"/>
</dbReference>
<evidence type="ECO:0000256" key="3">
    <source>
        <dbReference type="ARBA" id="ARBA00022989"/>
    </source>
</evidence>
<accession>A0ABN9UKZ7</accession>
<comment type="subcellular location">
    <subcellularLocation>
        <location evidence="1">Membrane</location>
        <topology evidence="1">Multi-pass membrane protein</topology>
    </subcellularLocation>
</comment>
<sequence>MAFAGLCTGGGAGGAAGGHEAKVLESLESLRQGQARLEARLEAVLDQVAGALSAGGRAVPASVPAAGGPSRSRSALGLEAAAPASETLAGAAESASLPFPARSEVSELGVPLPSEGDIGHLRSQLRLGTNSAADTRTGSAQRVHEFEESTILNLCPYGEVSNLDMIRAHSSSVRKMVKSVGFSGTKQDAECCILHPHSRGRIVLDVLGFAALVYDAWSLPRQLAWSFDLEGPALVMMWITFLFWTFDTIMGFFSGYLDKGRPVMRRTSIVKHYLRTSFFPYLVALVTDAVSLWLAMSSGEGSQVRMVKTLRLLRLPRILRALTVSRKAADLLDTFVQTLRCGGEAKVALTCARLIFVTIWGCHLTACIFRGLVGTCAIDAYFGEGGAVASDEAQDHFSYMQYFYWAVNVLIAANSIILPTTVGEMLITIICMFIGLVWSSLVIGFIGDTLMRFRMDNQIRHDQVAALRQYMHQVEVEPATHEAPPALLPSLRGQTTEAVGAPAVVVDSSALSGIACTRLFWARGFGLESVVCAGPQLGGWGGFLRLPAAGWILDEVPSVGDASAMPAGVHVKMPLKKEARLSAPRARPQVIENSQERELTEEELERLLGYVSGHAREALGKGSKSASGVALGPARREVLRAATSSLTVAVPLQALAMMRTTNAPDTGRDCSALARRREAFEGPGVEVRGPRHAARLLAVSLHIRRSAGGLVI</sequence>
<keyword evidence="2 5" id="KW-0812">Transmembrane</keyword>
<comment type="caution">
    <text evidence="7">The sequence shown here is derived from an EMBL/GenBank/DDBJ whole genome shotgun (WGS) entry which is preliminary data.</text>
</comment>
<keyword evidence="8" id="KW-1185">Reference proteome</keyword>
<gene>
    <name evidence="7" type="ORF">PCOR1329_LOCUS48422</name>
</gene>
<dbReference type="PANTHER" id="PTHR45689">
    <property type="entry name" value="I[[H]] CHANNEL, ISOFORM E"/>
    <property type="match status" value="1"/>
</dbReference>
<keyword evidence="4 5" id="KW-0472">Membrane</keyword>
<evidence type="ECO:0000256" key="4">
    <source>
        <dbReference type="ARBA" id="ARBA00023136"/>
    </source>
</evidence>
<dbReference type="InterPro" id="IPR051413">
    <property type="entry name" value="K/Na_HCN_channel"/>
</dbReference>
<proteinExistence type="predicted"/>
<feature type="transmembrane region" description="Helical" evidence="5">
    <location>
        <begin position="425"/>
        <end position="446"/>
    </location>
</feature>
<organism evidence="7 8">
    <name type="scientific">Prorocentrum cordatum</name>
    <dbReference type="NCBI Taxonomy" id="2364126"/>
    <lineage>
        <taxon>Eukaryota</taxon>
        <taxon>Sar</taxon>
        <taxon>Alveolata</taxon>
        <taxon>Dinophyceae</taxon>
        <taxon>Prorocentrales</taxon>
        <taxon>Prorocentraceae</taxon>
        <taxon>Prorocentrum</taxon>
    </lineage>
</organism>
<feature type="domain" description="Ion transport" evidence="6">
    <location>
        <begin position="209"/>
        <end position="452"/>
    </location>
</feature>
<evidence type="ECO:0000313" key="8">
    <source>
        <dbReference type="Proteomes" id="UP001189429"/>
    </source>
</evidence>
<feature type="transmembrane region" description="Helical" evidence="5">
    <location>
        <begin position="402"/>
        <end position="419"/>
    </location>
</feature>
<feature type="transmembrane region" description="Helical" evidence="5">
    <location>
        <begin position="278"/>
        <end position="296"/>
    </location>
</feature>
<protein>
    <recommendedName>
        <fullName evidence="6">Ion transport domain-containing protein</fullName>
    </recommendedName>
</protein>
<dbReference type="Gene3D" id="1.10.287.70">
    <property type="match status" value="1"/>
</dbReference>
<evidence type="ECO:0000259" key="6">
    <source>
        <dbReference type="Pfam" id="PF00520"/>
    </source>
</evidence>